<evidence type="ECO:0000313" key="2">
    <source>
        <dbReference type="Proteomes" id="UP001189429"/>
    </source>
</evidence>
<organism evidence="1 2">
    <name type="scientific">Prorocentrum cordatum</name>
    <dbReference type="NCBI Taxonomy" id="2364126"/>
    <lineage>
        <taxon>Eukaryota</taxon>
        <taxon>Sar</taxon>
        <taxon>Alveolata</taxon>
        <taxon>Dinophyceae</taxon>
        <taxon>Prorocentrales</taxon>
        <taxon>Prorocentraceae</taxon>
        <taxon>Prorocentrum</taxon>
    </lineage>
</organism>
<dbReference type="EMBL" id="CAUYUJ010019704">
    <property type="protein sequence ID" value="CAK0893058.1"/>
    <property type="molecule type" value="Genomic_DNA"/>
</dbReference>
<dbReference type="Proteomes" id="UP001189429">
    <property type="component" value="Unassembled WGS sequence"/>
</dbReference>
<keyword evidence="2" id="KW-1185">Reference proteome</keyword>
<gene>
    <name evidence="1" type="ORF">PCOR1329_LOCUS72529</name>
</gene>
<evidence type="ECO:0000313" key="1">
    <source>
        <dbReference type="EMBL" id="CAK0893058.1"/>
    </source>
</evidence>
<accession>A0ABN9X5J9</accession>
<proteinExistence type="predicted"/>
<sequence length="318" mass="34475">LSWLKSERRCASRCGALSRGAPRSRCASWPPQLRRLKVGGRRAPRSAARWRCRAGPRAPARRLRSAMDSSRIQGIGNDGATILRCPAGHCLHSWVARAGTCDGCQRFVEDGEEVMDCRQCNWYLCRTCEATYKPPDTSMWGSFVSFLNAADRSCHDVESAFAEDGFGAPVSNEDAQRAATDGVTSHDNQAADELIAGFCAGHREHSVVPDAVELDALWSRCCLLYGCVLDPGPLASAIVAQLAWAEGCGEPWQPRLRALCVLEMLGKKGAVGREIAGATGPEGEGLVRRLLDVPECAERAAVVLQGLEEVRAFQEACF</sequence>
<reference evidence="1" key="1">
    <citation type="submission" date="2023-10" db="EMBL/GenBank/DDBJ databases">
        <authorList>
            <person name="Chen Y."/>
            <person name="Shah S."/>
            <person name="Dougan E. K."/>
            <person name="Thang M."/>
            <person name="Chan C."/>
        </authorList>
    </citation>
    <scope>NUCLEOTIDE SEQUENCE [LARGE SCALE GENOMIC DNA]</scope>
</reference>
<name>A0ABN9X5J9_9DINO</name>
<feature type="non-terminal residue" evidence="1">
    <location>
        <position position="1"/>
    </location>
</feature>
<protein>
    <submittedName>
        <fullName evidence="1">Uncharacterized protein</fullName>
    </submittedName>
</protein>
<comment type="caution">
    <text evidence="1">The sequence shown here is derived from an EMBL/GenBank/DDBJ whole genome shotgun (WGS) entry which is preliminary data.</text>
</comment>